<dbReference type="InterPro" id="IPR001867">
    <property type="entry name" value="OmpR/PhoB-type_DNA-bd"/>
</dbReference>
<dbReference type="EMBL" id="BAAALD010000058">
    <property type="protein sequence ID" value="GAA1102897.1"/>
    <property type="molecule type" value="Genomic_DNA"/>
</dbReference>
<dbReference type="InterPro" id="IPR011990">
    <property type="entry name" value="TPR-like_helical_dom_sf"/>
</dbReference>
<protein>
    <submittedName>
        <fullName evidence="8">BTAD domain-containing putative transcriptional regulator</fullName>
    </submittedName>
</protein>
<evidence type="ECO:0000256" key="6">
    <source>
        <dbReference type="PROSITE-ProRule" id="PRU01091"/>
    </source>
</evidence>
<dbReference type="RefSeq" id="WP_344626084.1">
    <property type="nucleotide sequence ID" value="NZ_BAAALD010000058.1"/>
</dbReference>
<reference evidence="8 9" key="1">
    <citation type="journal article" date="2019" name="Int. J. Syst. Evol. Microbiol.">
        <title>The Global Catalogue of Microorganisms (GCM) 10K type strain sequencing project: providing services to taxonomists for standard genome sequencing and annotation.</title>
        <authorList>
            <consortium name="The Broad Institute Genomics Platform"/>
            <consortium name="The Broad Institute Genome Sequencing Center for Infectious Disease"/>
            <person name="Wu L."/>
            <person name="Ma J."/>
        </authorList>
    </citation>
    <scope>NUCLEOTIDE SEQUENCE [LARGE SCALE GENOMIC DNA]</scope>
    <source>
        <strain evidence="8 9">JCM 13002</strain>
    </source>
</reference>
<comment type="similarity">
    <text evidence="1">Belongs to the AfsR/DnrI/RedD regulatory family.</text>
</comment>
<evidence type="ECO:0000313" key="9">
    <source>
        <dbReference type="Proteomes" id="UP001499987"/>
    </source>
</evidence>
<dbReference type="InterPro" id="IPR036388">
    <property type="entry name" value="WH-like_DNA-bd_sf"/>
</dbReference>
<evidence type="ECO:0000256" key="1">
    <source>
        <dbReference type="ARBA" id="ARBA00005820"/>
    </source>
</evidence>
<dbReference type="Gene3D" id="1.10.10.10">
    <property type="entry name" value="Winged helix-like DNA-binding domain superfamily/Winged helix DNA-binding domain"/>
    <property type="match status" value="1"/>
</dbReference>
<evidence type="ECO:0000256" key="5">
    <source>
        <dbReference type="ARBA" id="ARBA00023163"/>
    </source>
</evidence>
<feature type="domain" description="OmpR/PhoB-type" evidence="7">
    <location>
        <begin position="3"/>
        <end position="104"/>
    </location>
</feature>
<keyword evidence="4 6" id="KW-0238">DNA-binding</keyword>
<dbReference type="SMART" id="SM00028">
    <property type="entry name" value="TPR"/>
    <property type="match status" value="6"/>
</dbReference>
<dbReference type="Gene3D" id="3.40.50.300">
    <property type="entry name" value="P-loop containing nucleotide triphosphate hydrolases"/>
    <property type="match status" value="1"/>
</dbReference>
<feature type="DNA-binding region" description="OmpR/PhoB-type" evidence="6">
    <location>
        <begin position="3"/>
        <end position="104"/>
    </location>
</feature>
<keyword evidence="9" id="KW-1185">Reference proteome</keyword>
<dbReference type="Pfam" id="PF17874">
    <property type="entry name" value="TPR_MalT"/>
    <property type="match status" value="1"/>
</dbReference>
<keyword evidence="2" id="KW-0902">Two-component regulatory system</keyword>
<proteinExistence type="inferred from homology"/>
<evidence type="ECO:0000259" key="7">
    <source>
        <dbReference type="PROSITE" id="PS51755"/>
    </source>
</evidence>
<dbReference type="SUPFAM" id="SSF52540">
    <property type="entry name" value="P-loop containing nucleoside triphosphate hydrolases"/>
    <property type="match status" value="1"/>
</dbReference>
<dbReference type="Proteomes" id="UP001499987">
    <property type="component" value="Unassembled WGS sequence"/>
</dbReference>
<dbReference type="PROSITE" id="PS51755">
    <property type="entry name" value="OMPR_PHOB"/>
    <property type="match status" value="1"/>
</dbReference>
<dbReference type="SMART" id="SM00862">
    <property type="entry name" value="Trans_reg_C"/>
    <property type="match status" value="1"/>
</dbReference>
<dbReference type="PRINTS" id="PR00364">
    <property type="entry name" value="DISEASERSIST"/>
</dbReference>
<dbReference type="InterPro" id="IPR019734">
    <property type="entry name" value="TPR_rpt"/>
</dbReference>
<dbReference type="InterPro" id="IPR002182">
    <property type="entry name" value="NB-ARC"/>
</dbReference>
<dbReference type="InterPro" id="IPR005158">
    <property type="entry name" value="BTAD"/>
</dbReference>
<dbReference type="SMART" id="SM01043">
    <property type="entry name" value="BTAD"/>
    <property type="match status" value="1"/>
</dbReference>
<gene>
    <name evidence="8" type="ORF">GCM10009663_51790</name>
</gene>
<dbReference type="PANTHER" id="PTHR35807:SF1">
    <property type="entry name" value="TRANSCRIPTIONAL REGULATOR REDD"/>
    <property type="match status" value="1"/>
</dbReference>
<dbReference type="Pfam" id="PF00931">
    <property type="entry name" value="NB-ARC"/>
    <property type="match status" value="1"/>
</dbReference>
<dbReference type="PANTHER" id="PTHR35807">
    <property type="entry name" value="TRANSCRIPTIONAL REGULATOR REDD-RELATED"/>
    <property type="match status" value="1"/>
</dbReference>
<dbReference type="InterPro" id="IPR041617">
    <property type="entry name" value="TPR_MalT"/>
</dbReference>
<dbReference type="Gene3D" id="1.25.40.10">
    <property type="entry name" value="Tetratricopeptide repeat domain"/>
    <property type="match status" value="3"/>
</dbReference>
<dbReference type="InterPro" id="IPR051677">
    <property type="entry name" value="AfsR-DnrI-RedD_regulator"/>
</dbReference>
<comment type="caution">
    <text evidence="8">The sequence shown here is derived from an EMBL/GenBank/DDBJ whole genome shotgun (WGS) entry which is preliminary data.</text>
</comment>
<organism evidence="8 9">
    <name type="scientific">Kitasatospora arboriphila</name>
    <dbReference type="NCBI Taxonomy" id="258052"/>
    <lineage>
        <taxon>Bacteria</taxon>
        <taxon>Bacillati</taxon>
        <taxon>Actinomycetota</taxon>
        <taxon>Actinomycetes</taxon>
        <taxon>Kitasatosporales</taxon>
        <taxon>Streptomycetaceae</taxon>
        <taxon>Kitasatospora</taxon>
    </lineage>
</organism>
<dbReference type="SUPFAM" id="SSF46894">
    <property type="entry name" value="C-terminal effector domain of the bipartite response regulators"/>
    <property type="match status" value="1"/>
</dbReference>
<evidence type="ECO:0000256" key="2">
    <source>
        <dbReference type="ARBA" id="ARBA00023012"/>
    </source>
</evidence>
<keyword evidence="3" id="KW-0805">Transcription regulation</keyword>
<evidence type="ECO:0000313" key="8">
    <source>
        <dbReference type="EMBL" id="GAA1102897.1"/>
    </source>
</evidence>
<dbReference type="CDD" id="cd15831">
    <property type="entry name" value="BTAD"/>
    <property type="match status" value="1"/>
</dbReference>
<evidence type="ECO:0000256" key="3">
    <source>
        <dbReference type="ARBA" id="ARBA00023015"/>
    </source>
</evidence>
<evidence type="ECO:0000256" key="4">
    <source>
        <dbReference type="ARBA" id="ARBA00023125"/>
    </source>
</evidence>
<accession>A0ABN1TUD2</accession>
<dbReference type="SUPFAM" id="SSF48452">
    <property type="entry name" value="TPR-like"/>
    <property type="match status" value="3"/>
</dbReference>
<sequence>MGLQPHDADDDVHFALLGPFEVTRGGTSVPLQARRSRLLLAALACRPREIVSVEHLSEVVWAEDPPTTVRTQIQICISTLRKTLGVIGMSEALVTHPVGYALMLAPGRRDVDRFTELVRGARSASDAGDLETSVRTYREALALWRGPALGGVDSDVLQRRAVALDEERLTVLEEYFDLELLRGRDRGLIQELADRIAEHPLREKLRGQLMLALHRAGRRSDALQIYREGRRLLVRELGIEPSDELRRLEQEILRDAPELNPGYGKPEGPAAPRQLPRQSRYFIGREETVRRLTAVLADPRGPEDHPYRAVNLYGPGGTGKTALAVHVAHALQDRFGDGQLYYDLHGSNTVTAAPVRVLDHFLRALGVPPGDIPDELDERAAMFRSLVAEKKILVILDDAAEEHQISPLLPGGRDCGVVVTSRRPQTGLPELESVHLDVLTQTEAVELLGRIVGDRRVSQEPLASAQLVREIDRLPLALGIVGARLAASPHRTISSMAHRIHDERRRLDELAHGNRAVRSTISSTFDTLKPDLRDLLCDLSLFGAEALPGWMAGAILGGDTEDANDVIDEAATSQLLVATDAEPTDNPRYRFHSLVRLYLRESVDRLPAEQRARTVRAVLAGWLGLMDLAQAQLWGGNYTVVRGGSARWQAPEAVVRHVLTDPLGWLDTERPGLLAAVGLAAEHGLDEECWEAATQLVTLFEVRQHYADWQESHETALQLVRRTGNVRGEAAVRCSLGSLHLSQRQAGRALPHLERSLALFEELDETGGTALANRNIALCLHTVGDLDGALRRYERAAELFRLAGDPLGRAHVLSNMAPIHAAGGDPGRAEKELTEALRICQSIGSSRVASMSLHRLGQLCLGQRRLDDALRWYREALAIVRRQADSLGECIVQHGLGDTHMARGDHAEAAGCLEGALVTAEAAGHLHAAAQVRVSLAEVCIAQGLDGRARNLLEEALRVLEDHDHQAALTRARTALARLDGVNR</sequence>
<dbReference type="Pfam" id="PF00486">
    <property type="entry name" value="Trans_reg_C"/>
    <property type="match status" value="1"/>
</dbReference>
<name>A0ABN1TUD2_9ACTN</name>
<keyword evidence="5" id="KW-0804">Transcription</keyword>
<dbReference type="InterPro" id="IPR016032">
    <property type="entry name" value="Sig_transdc_resp-reg_C-effctor"/>
</dbReference>
<dbReference type="Pfam" id="PF03704">
    <property type="entry name" value="BTAD"/>
    <property type="match status" value="1"/>
</dbReference>
<dbReference type="InterPro" id="IPR027417">
    <property type="entry name" value="P-loop_NTPase"/>
</dbReference>